<evidence type="ECO:0000313" key="2">
    <source>
        <dbReference type="Proteomes" id="UP000193224"/>
    </source>
</evidence>
<protein>
    <recommendedName>
        <fullName evidence="3">Peptidase M10 metallopeptidase domain-containing protein</fullName>
    </recommendedName>
</protein>
<dbReference type="Proteomes" id="UP000193224">
    <property type="component" value="Unassembled WGS sequence"/>
</dbReference>
<dbReference type="OrthoDB" id="514320at2"/>
<dbReference type="InterPro" id="IPR024079">
    <property type="entry name" value="MetalloPept_cat_dom_sf"/>
</dbReference>
<dbReference type="Gene3D" id="3.40.390.10">
    <property type="entry name" value="Collagenase (Catalytic Domain)"/>
    <property type="match status" value="1"/>
</dbReference>
<organism evidence="1 2">
    <name type="scientific">Roseovarius aestuarii</name>
    <dbReference type="NCBI Taxonomy" id="475083"/>
    <lineage>
        <taxon>Bacteria</taxon>
        <taxon>Pseudomonadati</taxon>
        <taxon>Pseudomonadota</taxon>
        <taxon>Alphaproteobacteria</taxon>
        <taxon>Rhodobacterales</taxon>
        <taxon>Roseobacteraceae</taxon>
        <taxon>Roseovarius</taxon>
    </lineage>
</organism>
<dbReference type="GO" id="GO:0008237">
    <property type="term" value="F:metallopeptidase activity"/>
    <property type="evidence" value="ECO:0007669"/>
    <property type="project" value="InterPro"/>
</dbReference>
<dbReference type="EMBL" id="FWXB01000041">
    <property type="protein sequence ID" value="SMC14721.1"/>
    <property type="molecule type" value="Genomic_DNA"/>
</dbReference>
<sequence>MQTPQPEYVVPVVAHRLFGRNYPDIRIEAGFPDEDDIISGEPRPGFVVRGTIGENPPVIDHSRGTQRSWQEIDAMFTAAPEVDGTDGSTVNDLWADTGIRFELVEKTDTPISSAMAQHLSPDTAIVNSLLRPVGREGVINLYFARRINGAWGFARPYYPARAGHIPIATIADLRDRSENPDTQWKHSLITLAHEFGHVLGLGHVAFDENIMYGHGTLLGSLKLDQPQAAICRNRAAYLSGAVSPPASRRAPRM</sequence>
<name>A0A1X7BYM8_9RHOB</name>
<reference evidence="1 2" key="1">
    <citation type="submission" date="2017-03" db="EMBL/GenBank/DDBJ databases">
        <authorList>
            <person name="Afonso C.L."/>
            <person name="Miller P.J."/>
            <person name="Scott M.A."/>
            <person name="Spackman E."/>
            <person name="Goraichik I."/>
            <person name="Dimitrov K.M."/>
            <person name="Suarez D.L."/>
            <person name="Swayne D.E."/>
        </authorList>
    </citation>
    <scope>NUCLEOTIDE SEQUENCE [LARGE SCALE GENOMIC DNA]</scope>
    <source>
        <strain evidence="1 2">CECT 7745</strain>
    </source>
</reference>
<evidence type="ECO:0008006" key="3">
    <source>
        <dbReference type="Google" id="ProtNLM"/>
    </source>
</evidence>
<dbReference type="AlphaFoldDB" id="A0A1X7BYM8"/>
<accession>A0A1X7BYM8</accession>
<dbReference type="SUPFAM" id="SSF55486">
    <property type="entry name" value="Metalloproteases ('zincins'), catalytic domain"/>
    <property type="match status" value="1"/>
</dbReference>
<gene>
    <name evidence="1" type="ORF">ROA7745_04591</name>
</gene>
<evidence type="ECO:0000313" key="1">
    <source>
        <dbReference type="EMBL" id="SMC14721.1"/>
    </source>
</evidence>
<keyword evidence="2" id="KW-1185">Reference proteome</keyword>
<proteinExistence type="predicted"/>
<dbReference type="RefSeq" id="WP_085802608.1">
    <property type="nucleotide sequence ID" value="NZ_FWXB01000041.1"/>
</dbReference>